<comment type="caution">
    <text evidence="1">The sequence shown here is derived from an EMBL/GenBank/DDBJ whole genome shotgun (WGS) entry which is preliminary data.</text>
</comment>
<protein>
    <submittedName>
        <fullName evidence="1">Uncharacterized protein</fullName>
    </submittedName>
</protein>
<dbReference type="EMBL" id="JACVVK020000015">
    <property type="protein sequence ID" value="KAK7504428.1"/>
    <property type="molecule type" value="Genomic_DNA"/>
</dbReference>
<dbReference type="AlphaFoldDB" id="A0ABD0LYA7"/>
<keyword evidence="2" id="KW-1185">Reference proteome</keyword>
<reference evidence="1 2" key="1">
    <citation type="journal article" date="2023" name="Sci. Data">
        <title>Genome assembly of the Korean intertidal mud-creeper Batillaria attramentaria.</title>
        <authorList>
            <person name="Patra A.K."/>
            <person name="Ho P.T."/>
            <person name="Jun S."/>
            <person name="Lee S.J."/>
            <person name="Kim Y."/>
            <person name="Won Y.J."/>
        </authorList>
    </citation>
    <scope>NUCLEOTIDE SEQUENCE [LARGE SCALE GENOMIC DNA]</scope>
    <source>
        <strain evidence="1">Wonlab-2016</strain>
    </source>
</reference>
<dbReference type="Proteomes" id="UP001519460">
    <property type="component" value="Unassembled WGS sequence"/>
</dbReference>
<evidence type="ECO:0000313" key="1">
    <source>
        <dbReference type="EMBL" id="KAK7504428.1"/>
    </source>
</evidence>
<sequence>MDGSSLVLCPKRLLLCHGNGLHRNFAIADDSLASSPYLSSARQPFKASVLSPPRGHVTSRLPEALAEVKVKGMNSPFHEMKA</sequence>
<accession>A0ABD0LYA7</accession>
<proteinExistence type="predicted"/>
<name>A0ABD0LYA7_9CAEN</name>
<organism evidence="1 2">
    <name type="scientific">Batillaria attramentaria</name>
    <dbReference type="NCBI Taxonomy" id="370345"/>
    <lineage>
        <taxon>Eukaryota</taxon>
        <taxon>Metazoa</taxon>
        <taxon>Spiralia</taxon>
        <taxon>Lophotrochozoa</taxon>
        <taxon>Mollusca</taxon>
        <taxon>Gastropoda</taxon>
        <taxon>Caenogastropoda</taxon>
        <taxon>Sorbeoconcha</taxon>
        <taxon>Cerithioidea</taxon>
        <taxon>Batillariidae</taxon>
        <taxon>Batillaria</taxon>
    </lineage>
</organism>
<evidence type="ECO:0000313" key="2">
    <source>
        <dbReference type="Proteomes" id="UP001519460"/>
    </source>
</evidence>
<gene>
    <name evidence="1" type="ORF">BaRGS_00004294</name>
</gene>